<dbReference type="InterPro" id="IPR018389">
    <property type="entry name" value="DctP_fam"/>
</dbReference>
<dbReference type="PANTHER" id="PTHR33376">
    <property type="match status" value="1"/>
</dbReference>
<feature type="signal peptide" evidence="4">
    <location>
        <begin position="1"/>
        <end position="25"/>
    </location>
</feature>
<evidence type="ECO:0000256" key="3">
    <source>
        <dbReference type="ARBA" id="ARBA00022764"/>
    </source>
</evidence>
<evidence type="ECO:0000313" key="6">
    <source>
        <dbReference type="Proteomes" id="UP000256794"/>
    </source>
</evidence>
<dbReference type="InterPro" id="IPR038404">
    <property type="entry name" value="TRAP_DctP_sf"/>
</dbReference>
<dbReference type="Proteomes" id="UP000256794">
    <property type="component" value="Unassembled WGS sequence"/>
</dbReference>
<gene>
    <name evidence="5" type="ORF">ATH84_101738</name>
</gene>
<evidence type="ECO:0000256" key="1">
    <source>
        <dbReference type="ARBA" id="ARBA00004418"/>
    </source>
</evidence>
<dbReference type="AlphaFoldDB" id="A0AAQ0HJ59"/>
<evidence type="ECO:0000313" key="5">
    <source>
        <dbReference type="EMBL" id="REG46019.1"/>
    </source>
</evidence>
<dbReference type="GO" id="GO:0055085">
    <property type="term" value="P:transmembrane transport"/>
    <property type="evidence" value="ECO:0007669"/>
    <property type="project" value="InterPro"/>
</dbReference>
<protein>
    <submittedName>
        <fullName evidence="5">TRAP-type C4-dicarboxylate transport system substrate-binding protein</fullName>
    </submittedName>
</protein>
<dbReference type="PANTHER" id="PTHR33376:SF15">
    <property type="entry name" value="BLL6794 PROTEIN"/>
    <property type="match status" value="1"/>
</dbReference>
<dbReference type="GO" id="GO:0042597">
    <property type="term" value="C:periplasmic space"/>
    <property type="evidence" value="ECO:0007669"/>
    <property type="project" value="UniProtKB-SubCell"/>
</dbReference>
<dbReference type="EMBL" id="QUMX01000017">
    <property type="protein sequence ID" value="REG46019.1"/>
    <property type="molecule type" value="Genomic_DNA"/>
</dbReference>
<accession>A0AAQ0HJ59</accession>
<dbReference type="Pfam" id="PF03480">
    <property type="entry name" value="DctP"/>
    <property type="match status" value="1"/>
</dbReference>
<keyword evidence="6" id="KW-1185">Reference proteome</keyword>
<sequence>MTIAMKYVAAATAVMLAGTTLPAQADDETTLKISHMFSLTHYAWTQAGAPFTQKVAELSGNKLQFQEYPAGQLGKDYISQLNSGLADVVVLVGSYTADKLPLTSVSELPVKYDSACEASGKLWSIIKPGGSLYEEEYKPQGLRPLFVALLPTYKIMTTTKALKSYDEVKGLKIRASGAAMEQTVRALGGVPVQIQGPEISDSLRRGTVDGTFLSYNSAHPYGVDAVVKHGIKGPSLGSTSVVFAMTERKWESLTDDQRTALETAAMQVQPQFCGWMDADEDKARQRMIDEFGYAAVEVSNEETTALQEKLLTVAEAWAERMEEQRKPGRAILEAFQSASPENVD</sequence>
<proteinExistence type="predicted"/>
<keyword evidence="2 4" id="KW-0732">Signal</keyword>
<evidence type="ECO:0000256" key="4">
    <source>
        <dbReference type="SAM" id="SignalP"/>
    </source>
</evidence>
<reference evidence="5 6" key="1">
    <citation type="submission" date="2018-08" db="EMBL/GenBank/DDBJ databases">
        <title>Genomic Encyclopedia of Archaeal and Bacterial Type Strains, Phase II (KMG-II): from individual species to whole genera.</title>
        <authorList>
            <person name="Goeker M."/>
        </authorList>
    </citation>
    <scope>NUCLEOTIDE SEQUENCE [LARGE SCALE GENOMIC DNA]</scope>
    <source>
        <strain evidence="5 6">DSM 582</strain>
    </source>
</reference>
<dbReference type="Gene3D" id="3.40.190.170">
    <property type="entry name" value="Bacterial extracellular solute-binding protein, family 7"/>
    <property type="match status" value="1"/>
</dbReference>
<feature type="chain" id="PRO_5042862531" evidence="4">
    <location>
        <begin position="26"/>
        <end position="344"/>
    </location>
</feature>
<dbReference type="CDD" id="cd13601">
    <property type="entry name" value="PBP2_TRAP_DctP1_3_4_like"/>
    <property type="match status" value="1"/>
</dbReference>
<evidence type="ECO:0000256" key="2">
    <source>
        <dbReference type="ARBA" id="ARBA00022729"/>
    </source>
</evidence>
<dbReference type="NCBIfam" id="NF037995">
    <property type="entry name" value="TRAP_S1"/>
    <property type="match status" value="1"/>
</dbReference>
<comment type="subcellular location">
    <subcellularLocation>
        <location evidence="1">Periplasm</location>
    </subcellularLocation>
</comment>
<keyword evidence="3" id="KW-0574">Periplasm</keyword>
<name>A0AAQ0HJ59_PARVE</name>
<comment type="caution">
    <text evidence="5">The sequence shown here is derived from an EMBL/GenBank/DDBJ whole genome shotgun (WGS) entry which is preliminary data.</text>
</comment>
<organism evidence="5 6">
    <name type="scientific">Paracoccus versutus</name>
    <name type="common">Thiobacillus versutus</name>
    <dbReference type="NCBI Taxonomy" id="34007"/>
    <lineage>
        <taxon>Bacteria</taxon>
        <taxon>Pseudomonadati</taxon>
        <taxon>Pseudomonadota</taxon>
        <taxon>Alphaproteobacteria</taxon>
        <taxon>Rhodobacterales</taxon>
        <taxon>Paracoccaceae</taxon>
        <taxon>Paracoccus</taxon>
    </lineage>
</organism>